<dbReference type="GO" id="GO:0016209">
    <property type="term" value="F:antioxidant activity"/>
    <property type="evidence" value="ECO:0007669"/>
    <property type="project" value="InterPro"/>
</dbReference>
<dbReference type="InterPro" id="IPR000866">
    <property type="entry name" value="AhpC/TSA"/>
</dbReference>
<gene>
    <name evidence="5" type="ORF">HMPREF3213_01073</name>
</gene>
<dbReference type="InterPro" id="IPR036249">
    <property type="entry name" value="Thioredoxin-like_sf"/>
</dbReference>
<proteinExistence type="predicted"/>
<dbReference type="PROSITE" id="PS00194">
    <property type="entry name" value="THIOREDOXIN_1"/>
    <property type="match status" value="1"/>
</dbReference>
<dbReference type="EMBL" id="LRPN01000033">
    <property type="protein sequence ID" value="KWZ84014.1"/>
    <property type="molecule type" value="Genomic_DNA"/>
</dbReference>
<evidence type="ECO:0000256" key="3">
    <source>
        <dbReference type="SAM" id="Phobius"/>
    </source>
</evidence>
<feature type="region of interest" description="Disordered" evidence="2">
    <location>
        <begin position="41"/>
        <end position="69"/>
    </location>
</feature>
<dbReference type="PANTHER" id="PTHR42852:SF17">
    <property type="entry name" value="THIOREDOXIN-LIKE PROTEIN HI_1115"/>
    <property type="match status" value="1"/>
</dbReference>
<dbReference type="Pfam" id="PF00578">
    <property type="entry name" value="AhpC-TSA"/>
    <property type="match status" value="1"/>
</dbReference>
<evidence type="ECO:0000256" key="2">
    <source>
        <dbReference type="SAM" id="MobiDB-lite"/>
    </source>
</evidence>
<protein>
    <submittedName>
        <fullName evidence="5">Sporulation thiol-disulfide oxidoreductase A family protein</fullName>
    </submittedName>
</protein>
<keyword evidence="3" id="KW-1133">Transmembrane helix</keyword>
<dbReference type="GO" id="GO:0016491">
    <property type="term" value="F:oxidoreductase activity"/>
    <property type="evidence" value="ECO:0007669"/>
    <property type="project" value="InterPro"/>
</dbReference>
<reference evidence="6" key="1">
    <citation type="submission" date="2016-01" db="EMBL/GenBank/DDBJ databases">
        <authorList>
            <person name="Mitreva M."/>
            <person name="Pepin K.H."/>
            <person name="Mihindukulasuriya K.A."/>
            <person name="Fulton R."/>
            <person name="Fronick C."/>
            <person name="O'Laughlin M."/>
            <person name="Miner T."/>
            <person name="Herter B."/>
            <person name="Rosa B.A."/>
            <person name="Cordes M."/>
            <person name="Tomlinson C."/>
            <person name="Wollam A."/>
            <person name="Palsikar V.B."/>
            <person name="Mardis E.R."/>
            <person name="Wilson R.K."/>
        </authorList>
    </citation>
    <scope>NUCLEOTIDE SEQUENCE [LARGE SCALE GENOMIC DNA]</scope>
    <source>
        <strain evidence="6">GED7749B</strain>
    </source>
</reference>
<organism evidence="5 6">
    <name type="scientific">Heyndrickxia coagulans</name>
    <name type="common">Weizmannia coagulans</name>
    <dbReference type="NCBI Taxonomy" id="1398"/>
    <lineage>
        <taxon>Bacteria</taxon>
        <taxon>Bacillati</taxon>
        <taxon>Bacillota</taxon>
        <taxon>Bacilli</taxon>
        <taxon>Bacillales</taxon>
        <taxon>Bacillaceae</taxon>
        <taxon>Heyndrickxia</taxon>
    </lineage>
</organism>
<dbReference type="SUPFAM" id="SSF52833">
    <property type="entry name" value="Thioredoxin-like"/>
    <property type="match status" value="1"/>
</dbReference>
<feature type="compositionally biased region" description="Basic and acidic residues" evidence="2">
    <location>
        <begin position="41"/>
        <end position="54"/>
    </location>
</feature>
<evidence type="ECO:0000259" key="4">
    <source>
        <dbReference type="PROSITE" id="PS51352"/>
    </source>
</evidence>
<keyword evidence="3" id="KW-0812">Transmembrane</keyword>
<dbReference type="PROSITE" id="PS51352">
    <property type="entry name" value="THIOREDOXIN_2"/>
    <property type="match status" value="1"/>
</dbReference>
<keyword evidence="1" id="KW-1015">Disulfide bond</keyword>
<dbReference type="InterPro" id="IPR017937">
    <property type="entry name" value="Thioredoxin_CS"/>
</dbReference>
<feature type="transmembrane region" description="Helical" evidence="3">
    <location>
        <begin position="19"/>
        <end position="36"/>
    </location>
</feature>
<evidence type="ECO:0000256" key="1">
    <source>
        <dbReference type="ARBA" id="ARBA00023157"/>
    </source>
</evidence>
<name>A0A133KWL6_HEYCO</name>
<keyword evidence="3" id="KW-0472">Membrane</keyword>
<evidence type="ECO:0000313" key="6">
    <source>
        <dbReference type="Proteomes" id="UP000070376"/>
    </source>
</evidence>
<dbReference type="PANTHER" id="PTHR42852">
    <property type="entry name" value="THIOL:DISULFIDE INTERCHANGE PROTEIN DSBE"/>
    <property type="match status" value="1"/>
</dbReference>
<comment type="caution">
    <text evidence="5">The sequence shown here is derived from an EMBL/GenBank/DDBJ whole genome shotgun (WGS) entry which is preliminary data.</text>
</comment>
<dbReference type="PATRIC" id="fig|1398.22.peg.1082"/>
<feature type="domain" description="Thioredoxin" evidence="4">
    <location>
        <begin position="67"/>
        <end position="206"/>
    </location>
</feature>
<evidence type="ECO:0000313" key="5">
    <source>
        <dbReference type="EMBL" id="KWZ84014.1"/>
    </source>
</evidence>
<dbReference type="Gene3D" id="3.40.30.10">
    <property type="entry name" value="Glutaredoxin"/>
    <property type="match status" value="1"/>
</dbReference>
<dbReference type="AlphaFoldDB" id="A0A133KWL6"/>
<dbReference type="InterPro" id="IPR050553">
    <property type="entry name" value="Thioredoxin_ResA/DsbE_sf"/>
</dbReference>
<sequence length="213" mass="23401">MIESTLIPGKELKRLKKRVFLAAAVLLASAILLMALKKPDDPDKNKTAGERQETAVKAQPLSGGAEAKEGEKAPDFALTNLSGQTVKLSDFKGKTVILNFWASWCPPCKAEMPDMQRFYEKNPDVAVLAVNLTNTETNENAPLDFVKKNGLAFQILFDMDGSVGTLYKTVTIPTTYFIDAEGTIIRKVIGPMDEKTMAEFAQECKKRGEGKPE</sequence>
<dbReference type="InterPro" id="IPR013766">
    <property type="entry name" value="Thioredoxin_domain"/>
</dbReference>
<accession>A0A133KWL6</accession>
<dbReference type="Proteomes" id="UP000070376">
    <property type="component" value="Unassembled WGS sequence"/>
</dbReference>
<dbReference type="CDD" id="cd02966">
    <property type="entry name" value="TlpA_like_family"/>
    <property type="match status" value="1"/>
</dbReference>